<evidence type="ECO:0000313" key="3">
    <source>
        <dbReference type="RefSeq" id="XP_012893304.1"/>
    </source>
</evidence>
<dbReference type="RefSeq" id="XP_012893305.1">
    <property type="nucleotide sequence ID" value="XM_013037851.1"/>
</dbReference>
<feature type="compositionally biased region" description="Low complexity" evidence="1">
    <location>
        <begin position="157"/>
        <end position="174"/>
    </location>
</feature>
<organism evidence="2 3">
    <name type="scientific">Dipodomys ordii</name>
    <name type="common">Ord's kangaroo rat</name>
    <dbReference type="NCBI Taxonomy" id="10020"/>
    <lineage>
        <taxon>Eukaryota</taxon>
        <taxon>Metazoa</taxon>
        <taxon>Chordata</taxon>
        <taxon>Craniata</taxon>
        <taxon>Vertebrata</taxon>
        <taxon>Euteleostomi</taxon>
        <taxon>Mammalia</taxon>
        <taxon>Eutheria</taxon>
        <taxon>Euarchontoglires</taxon>
        <taxon>Glires</taxon>
        <taxon>Rodentia</taxon>
        <taxon>Castorimorpha</taxon>
        <taxon>Heteromyidae</taxon>
        <taxon>Dipodomyinae</taxon>
        <taxon>Dipodomys</taxon>
    </lineage>
</organism>
<gene>
    <name evidence="3 4" type="primary">LOC106003090</name>
</gene>
<dbReference type="Proteomes" id="UP000081671">
    <property type="component" value="Unplaced"/>
</dbReference>
<dbReference type="OrthoDB" id="8921675at2759"/>
<dbReference type="PANTHER" id="PTHR16270">
    <property type="entry name" value="HYPOTHETICAL LOC287798"/>
    <property type="match status" value="1"/>
</dbReference>
<dbReference type="PANTHER" id="PTHR16270:SF5">
    <property type="entry name" value="HYPOTHETICAL LOC287798"/>
    <property type="match status" value="1"/>
</dbReference>
<evidence type="ECO:0000256" key="1">
    <source>
        <dbReference type="SAM" id="MobiDB-lite"/>
    </source>
</evidence>
<reference evidence="3 4" key="1">
    <citation type="submission" date="2025-04" db="UniProtKB">
        <authorList>
            <consortium name="RefSeq"/>
        </authorList>
    </citation>
    <scope>IDENTIFICATION</scope>
    <source>
        <tissue evidence="3 4">Kidney</tissue>
    </source>
</reference>
<feature type="region of interest" description="Disordered" evidence="1">
    <location>
        <begin position="125"/>
        <end position="178"/>
    </location>
</feature>
<dbReference type="GeneID" id="106003090"/>
<evidence type="ECO:0000313" key="2">
    <source>
        <dbReference type="Proteomes" id="UP000081671"/>
    </source>
</evidence>
<dbReference type="AlphaFoldDB" id="A0A1S3GYG2"/>
<keyword evidence="2" id="KW-1185">Reference proteome</keyword>
<sequence>MEVCPYCKKPFKRLKSHLPYCKMIKLTIPADQKVHQSRPATVPCVKKVERPTKDLIKRKELEIEDEKRNTKSINNKLERTVASFPLQDTDLQRASTPKVGVDIKAQSHLSFRVLKYTKPKIAFRRKTKAQSYPSINSSPKQELAKGLPKSEEIQSNSLETEVSLPSSSTEPSLSNQGRKYSLAAPNDVQANPMHVKLDTIEPQRQGLPVKSLTVRTSDCHHSLKNLNDGIQTVRASMLNKSISRDRSYVPAHSADIGNPKAQGKNSESLVLGPHPNPLNPISVENQVVGLGCGVEVRQAQGNAEDSMLVTDLQERASVTGGCKNFTGSSATKEKQQAGDSLLNLFSLREATYNEFLCVSPSDHQNLASVSMKGLQGEKVQVCGHNQVPDVKLLLEGQVLPALEPYSACHHQALNQQSTQYISKSSLVSHIAIDRKPPPSPMGLEWFPDLYPGYVELGVLPRKPRFWNSVAQKPQLASPLGGHLSQVLLLERSSAGVKSLEPPTGLTTSNFPVTRLLGALHKGWIMCNTTIKKSGVGGITMLFTGYFLLGCSWSFKHLSKLFHPCNINDRSSHYGGFKGLFIVISQCLACLSK</sequence>
<proteinExistence type="predicted"/>
<accession>A0A1S3GYG2</accession>
<dbReference type="InterPro" id="IPR037694">
    <property type="entry name" value="MTNAP1"/>
</dbReference>
<name>A0A1S3GYG2_DIPOR</name>
<evidence type="ECO:0000313" key="4">
    <source>
        <dbReference type="RefSeq" id="XP_012893305.1"/>
    </source>
</evidence>
<feature type="compositionally biased region" description="Polar residues" evidence="1">
    <location>
        <begin position="129"/>
        <end position="140"/>
    </location>
</feature>
<dbReference type="RefSeq" id="XP_012893304.1">
    <property type="nucleotide sequence ID" value="XM_013037850.1"/>
</dbReference>
<dbReference type="CTD" id="55028"/>
<protein>
    <submittedName>
        <fullName evidence="3 4">Uncharacterized protein C17orf80 homolog isoform X1</fullName>
    </submittedName>
</protein>
<dbReference type="KEGG" id="dord:106003090"/>